<protein>
    <submittedName>
        <fullName evidence="1">Uncharacterized protein</fullName>
    </submittedName>
</protein>
<dbReference type="Proteomes" id="UP000652761">
    <property type="component" value="Unassembled WGS sequence"/>
</dbReference>
<comment type="caution">
    <text evidence="1">The sequence shown here is derived from an EMBL/GenBank/DDBJ whole genome shotgun (WGS) entry which is preliminary data.</text>
</comment>
<proteinExistence type="predicted"/>
<evidence type="ECO:0000313" key="1">
    <source>
        <dbReference type="EMBL" id="MQL91812.1"/>
    </source>
</evidence>
<dbReference type="AlphaFoldDB" id="A0A843V0A9"/>
<gene>
    <name evidence="1" type="ORF">Taro_024423</name>
</gene>
<name>A0A843V0A9_COLES</name>
<reference evidence="1" key="1">
    <citation type="submission" date="2017-07" db="EMBL/GenBank/DDBJ databases">
        <title>Taro Niue Genome Assembly and Annotation.</title>
        <authorList>
            <person name="Atibalentja N."/>
            <person name="Keating K."/>
            <person name="Fields C.J."/>
        </authorList>
    </citation>
    <scope>NUCLEOTIDE SEQUENCE</scope>
    <source>
        <strain evidence="1">Niue_2</strain>
        <tissue evidence="1">Leaf</tissue>
    </source>
</reference>
<accession>A0A843V0A9</accession>
<keyword evidence="2" id="KW-1185">Reference proteome</keyword>
<sequence>MIRVMSRPGSLSRQGSYRDLLPHRDLALVAVALPVALPSRRLRRAREHLVCLGCFRGRSWHVDVCPKAGLPLGPSGGNVTPNRWFCRPFLGAVCGVTGGCSSLTLWRSKVAVLVVRRSFSRGCSVSLVVTPGCSFMTSWRCVPRCCFRIVLTPLVLQESCLARPWLWVEAVVASASVGVPAALDGGGTTFGVPGIREVGSLQKLRALLSDARSDSLPIGLLEDVVQPFAATLTEQI</sequence>
<organism evidence="1 2">
    <name type="scientific">Colocasia esculenta</name>
    <name type="common">Wild taro</name>
    <name type="synonym">Arum esculentum</name>
    <dbReference type="NCBI Taxonomy" id="4460"/>
    <lineage>
        <taxon>Eukaryota</taxon>
        <taxon>Viridiplantae</taxon>
        <taxon>Streptophyta</taxon>
        <taxon>Embryophyta</taxon>
        <taxon>Tracheophyta</taxon>
        <taxon>Spermatophyta</taxon>
        <taxon>Magnoliopsida</taxon>
        <taxon>Liliopsida</taxon>
        <taxon>Araceae</taxon>
        <taxon>Aroideae</taxon>
        <taxon>Colocasieae</taxon>
        <taxon>Colocasia</taxon>
    </lineage>
</organism>
<dbReference type="EMBL" id="NMUH01001381">
    <property type="protein sequence ID" value="MQL91812.1"/>
    <property type="molecule type" value="Genomic_DNA"/>
</dbReference>
<evidence type="ECO:0000313" key="2">
    <source>
        <dbReference type="Proteomes" id="UP000652761"/>
    </source>
</evidence>